<feature type="domain" description="Tify" evidence="4">
    <location>
        <begin position="235"/>
        <end position="270"/>
    </location>
</feature>
<keyword evidence="2" id="KW-1184">Jasmonic acid signaling pathway</keyword>
<dbReference type="InterPro" id="IPR010399">
    <property type="entry name" value="Tify_dom"/>
</dbReference>
<dbReference type="PANTHER" id="PTHR33077:SF8">
    <property type="entry name" value="PROTEIN TIFY 8"/>
    <property type="match status" value="1"/>
</dbReference>
<dbReference type="EMBL" id="JAGKQM010000013">
    <property type="protein sequence ID" value="KAH0894763.1"/>
    <property type="molecule type" value="Genomic_DNA"/>
</dbReference>
<evidence type="ECO:0000256" key="3">
    <source>
        <dbReference type="SAM" id="MobiDB-lite"/>
    </source>
</evidence>
<reference evidence="5 6" key="1">
    <citation type="submission" date="2021-05" db="EMBL/GenBank/DDBJ databases">
        <title>Genome Assembly of Synthetic Allotetraploid Brassica napus Reveals Homoeologous Exchanges between Subgenomes.</title>
        <authorList>
            <person name="Davis J.T."/>
        </authorList>
    </citation>
    <scope>NUCLEOTIDE SEQUENCE [LARGE SCALE GENOMIC DNA]</scope>
    <source>
        <strain evidence="6">cv. Da-Ae</strain>
        <tissue evidence="5">Seedling</tissue>
    </source>
</reference>
<organism evidence="5 6">
    <name type="scientific">Brassica napus</name>
    <name type="common">Rape</name>
    <dbReference type="NCBI Taxonomy" id="3708"/>
    <lineage>
        <taxon>Eukaryota</taxon>
        <taxon>Viridiplantae</taxon>
        <taxon>Streptophyta</taxon>
        <taxon>Embryophyta</taxon>
        <taxon>Tracheophyta</taxon>
        <taxon>Spermatophyta</taxon>
        <taxon>Magnoliopsida</taxon>
        <taxon>eudicotyledons</taxon>
        <taxon>Gunneridae</taxon>
        <taxon>Pentapetalae</taxon>
        <taxon>rosids</taxon>
        <taxon>malvids</taxon>
        <taxon>Brassicales</taxon>
        <taxon>Brassicaceae</taxon>
        <taxon>Brassiceae</taxon>
        <taxon>Brassica</taxon>
    </lineage>
</organism>
<keyword evidence="6" id="KW-1185">Reference proteome</keyword>
<comment type="function">
    <text evidence="2">Repressor of jasmonate responses.</text>
</comment>
<dbReference type="PANTHER" id="PTHR33077">
    <property type="entry name" value="PROTEIN TIFY 4A-RELATED-RELATED"/>
    <property type="match status" value="1"/>
</dbReference>
<gene>
    <name evidence="5" type="ORF">HID58_057192</name>
</gene>
<evidence type="ECO:0000313" key="5">
    <source>
        <dbReference type="EMBL" id="KAH0894763.1"/>
    </source>
</evidence>
<comment type="domain">
    <text evidence="2">The jas domain is required for interaction with COI1.</text>
</comment>
<feature type="region of interest" description="Disordered" evidence="3">
    <location>
        <begin position="346"/>
        <end position="372"/>
    </location>
</feature>
<evidence type="ECO:0000256" key="1">
    <source>
        <dbReference type="ARBA" id="ARBA00008614"/>
    </source>
</evidence>
<protein>
    <recommendedName>
        <fullName evidence="2">Protein TIFY</fullName>
    </recommendedName>
    <alternativeName>
        <fullName evidence="2">Jasmonate ZIM domain-containing protein</fullName>
    </alternativeName>
</protein>
<comment type="subcellular location">
    <subcellularLocation>
        <location evidence="2">Nucleus</location>
    </subcellularLocation>
</comment>
<name>A0ABQ8AQN3_BRANA</name>
<evidence type="ECO:0000259" key="4">
    <source>
        <dbReference type="PROSITE" id="PS51320"/>
    </source>
</evidence>
<comment type="similarity">
    <text evidence="1 2">Belongs to the TIFY/JAZ family.</text>
</comment>
<feature type="region of interest" description="Disordered" evidence="3">
    <location>
        <begin position="274"/>
        <end position="307"/>
    </location>
</feature>
<feature type="compositionally biased region" description="Polar residues" evidence="3">
    <location>
        <begin position="274"/>
        <end position="291"/>
    </location>
</feature>
<evidence type="ECO:0000313" key="6">
    <source>
        <dbReference type="Proteomes" id="UP000824890"/>
    </source>
</evidence>
<dbReference type="SMART" id="SM00979">
    <property type="entry name" value="TIFY"/>
    <property type="match status" value="1"/>
</dbReference>
<dbReference type="Pfam" id="PF06200">
    <property type="entry name" value="tify"/>
    <property type="match status" value="1"/>
</dbReference>
<keyword evidence="2" id="KW-0539">Nucleus</keyword>
<evidence type="ECO:0000256" key="2">
    <source>
        <dbReference type="RuleBase" id="RU369065"/>
    </source>
</evidence>
<dbReference type="PROSITE" id="PS51320">
    <property type="entry name" value="TIFY"/>
    <property type="match status" value="1"/>
</dbReference>
<feature type="region of interest" description="Disordered" evidence="3">
    <location>
        <begin position="94"/>
        <end position="134"/>
    </location>
</feature>
<accession>A0ABQ8AQN3</accession>
<proteinExistence type="inferred from homology"/>
<feature type="compositionally biased region" description="Polar residues" evidence="3">
    <location>
        <begin position="107"/>
        <end position="131"/>
    </location>
</feature>
<comment type="caution">
    <text evidence="5">The sequence shown here is derived from an EMBL/GenBank/DDBJ whole genome shotgun (WGS) entry which is preliminary data.</text>
</comment>
<sequence length="372" mass="40446">MMVNHNNDDRTTDVDSHLRQKEQDKLLFHDFLGSKTETLASTSMADHSLALDKAVKLAMTSASSVGRRGGLSSTSDLDFIFLLVERQGSGGGNHLDGRQLFGPRSEVSGSIMSNRFSGTKRSNSDSQFTSQEHPETLHWSKMLRNGPGSLSMNMNHMANQPPRGGGGQISHLLHQLSSSRFKDENAGPSVIAQTAADEGSRTGMKGPGVTSPFTMPNPSRVECFAPSSNRNRKELTSSTKQMTIFYGGQAHVFDDVHPNKADVIMTLAGSSGGSWSTDLSHIPKTKNNTSDGPDKLSQMYEGGSSRETPFLSSEFRARPGHQATSSACQRIFTQPGDLLLNKSREHQGGIISRGREIRDPVHVSDPEKKPHD</sequence>
<dbReference type="Proteomes" id="UP000824890">
    <property type="component" value="Unassembled WGS sequence"/>
</dbReference>
<dbReference type="InterPro" id="IPR040390">
    <property type="entry name" value="TIFY/JAZ"/>
</dbReference>